<comment type="caution">
    <text evidence="10">The sequence shown here is derived from an EMBL/GenBank/DDBJ whole genome shotgun (WGS) entry which is preliminary data.</text>
</comment>
<protein>
    <recommendedName>
        <fullName evidence="5">Hsp90 chaperone protein kinase-targeting subunit</fullName>
    </recommendedName>
</protein>
<dbReference type="GO" id="GO:0019901">
    <property type="term" value="F:protein kinase binding"/>
    <property type="evidence" value="ECO:0007669"/>
    <property type="project" value="InterPro"/>
</dbReference>
<feature type="compositionally biased region" description="Acidic residues" evidence="6">
    <location>
        <begin position="497"/>
        <end position="512"/>
    </location>
</feature>
<accession>A0A9P5T7K2</accession>
<evidence type="ECO:0000256" key="2">
    <source>
        <dbReference type="ARBA" id="ARBA00006222"/>
    </source>
</evidence>
<comment type="subcellular location">
    <subcellularLocation>
        <location evidence="1">Cytoplasm</location>
    </subcellularLocation>
</comment>
<dbReference type="GO" id="GO:0051087">
    <property type="term" value="F:protein-folding chaperone binding"/>
    <property type="evidence" value="ECO:0007669"/>
    <property type="project" value="TreeGrafter"/>
</dbReference>
<evidence type="ECO:0000256" key="1">
    <source>
        <dbReference type="ARBA" id="ARBA00004496"/>
    </source>
</evidence>
<dbReference type="Gene3D" id="1.20.58.610">
    <property type="entry name" value="Cdc37, Hsp90 binding domain"/>
    <property type="match status" value="1"/>
</dbReference>
<feature type="compositionally biased region" description="Low complexity" evidence="6">
    <location>
        <begin position="234"/>
        <end position="251"/>
    </location>
</feature>
<proteinExistence type="inferred from homology"/>
<evidence type="ECO:0000256" key="4">
    <source>
        <dbReference type="ARBA" id="ARBA00023186"/>
    </source>
</evidence>
<dbReference type="Pfam" id="PF08564">
    <property type="entry name" value="CDC37_C"/>
    <property type="match status" value="1"/>
</dbReference>
<dbReference type="InterPro" id="IPR004918">
    <property type="entry name" value="Cdc37"/>
</dbReference>
<keyword evidence="3" id="KW-0963">Cytoplasm</keyword>
<feature type="region of interest" description="Disordered" evidence="6">
    <location>
        <begin position="486"/>
        <end position="512"/>
    </location>
</feature>
<dbReference type="GO" id="GO:0050821">
    <property type="term" value="P:protein stabilization"/>
    <property type="evidence" value="ECO:0007669"/>
    <property type="project" value="TreeGrafter"/>
</dbReference>
<dbReference type="Proteomes" id="UP000759537">
    <property type="component" value="Unassembled WGS sequence"/>
</dbReference>
<feature type="domain" description="Cdc37 N-terminal" evidence="9">
    <location>
        <begin position="2"/>
        <end position="203"/>
    </location>
</feature>
<dbReference type="InterPro" id="IPR013874">
    <property type="entry name" value="Cdc37_Hsp90-bd"/>
</dbReference>
<dbReference type="OrthoDB" id="440202at2759"/>
<dbReference type="SMART" id="SM01071">
    <property type="entry name" value="CDC37_N"/>
    <property type="match status" value="1"/>
</dbReference>
<feature type="region of interest" description="Disordered" evidence="6">
    <location>
        <begin position="101"/>
        <end position="124"/>
    </location>
</feature>
<reference evidence="10" key="2">
    <citation type="journal article" date="2020" name="Nat. Commun.">
        <title>Large-scale genome sequencing of mycorrhizal fungi provides insights into the early evolution of symbiotic traits.</title>
        <authorList>
            <person name="Miyauchi S."/>
            <person name="Kiss E."/>
            <person name="Kuo A."/>
            <person name="Drula E."/>
            <person name="Kohler A."/>
            <person name="Sanchez-Garcia M."/>
            <person name="Morin E."/>
            <person name="Andreopoulos B."/>
            <person name="Barry K.W."/>
            <person name="Bonito G."/>
            <person name="Buee M."/>
            <person name="Carver A."/>
            <person name="Chen C."/>
            <person name="Cichocki N."/>
            <person name="Clum A."/>
            <person name="Culley D."/>
            <person name="Crous P.W."/>
            <person name="Fauchery L."/>
            <person name="Girlanda M."/>
            <person name="Hayes R.D."/>
            <person name="Keri Z."/>
            <person name="LaButti K."/>
            <person name="Lipzen A."/>
            <person name="Lombard V."/>
            <person name="Magnuson J."/>
            <person name="Maillard F."/>
            <person name="Murat C."/>
            <person name="Nolan M."/>
            <person name="Ohm R.A."/>
            <person name="Pangilinan J."/>
            <person name="Pereira M.F."/>
            <person name="Perotto S."/>
            <person name="Peter M."/>
            <person name="Pfister S."/>
            <person name="Riley R."/>
            <person name="Sitrit Y."/>
            <person name="Stielow J.B."/>
            <person name="Szollosi G."/>
            <person name="Zifcakova L."/>
            <person name="Stursova M."/>
            <person name="Spatafora J.W."/>
            <person name="Tedersoo L."/>
            <person name="Vaario L.M."/>
            <person name="Yamada A."/>
            <person name="Yan M."/>
            <person name="Wang P."/>
            <person name="Xu J."/>
            <person name="Bruns T."/>
            <person name="Baldrian P."/>
            <person name="Vilgalys R."/>
            <person name="Dunand C."/>
            <person name="Henrissat B."/>
            <person name="Grigoriev I.V."/>
            <person name="Hibbett D."/>
            <person name="Nagy L.G."/>
            <person name="Martin F.M."/>
        </authorList>
    </citation>
    <scope>NUCLEOTIDE SEQUENCE</scope>
    <source>
        <strain evidence="10">Prilba</strain>
    </source>
</reference>
<dbReference type="GO" id="GO:0031072">
    <property type="term" value="F:heat shock protein binding"/>
    <property type="evidence" value="ECO:0007669"/>
    <property type="project" value="TreeGrafter"/>
</dbReference>
<keyword evidence="11" id="KW-1185">Reference proteome</keyword>
<evidence type="ECO:0000256" key="6">
    <source>
        <dbReference type="SAM" id="MobiDB-lite"/>
    </source>
</evidence>
<evidence type="ECO:0000313" key="11">
    <source>
        <dbReference type="Proteomes" id="UP000759537"/>
    </source>
</evidence>
<evidence type="ECO:0000259" key="9">
    <source>
        <dbReference type="SMART" id="SM01071"/>
    </source>
</evidence>
<reference evidence="10" key="1">
    <citation type="submission" date="2019-10" db="EMBL/GenBank/DDBJ databases">
        <authorList>
            <consortium name="DOE Joint Genome Institute"/>
            <person name="Kuo A."/>
            <person name="Miyauchi S."/>
            <person name="Kiss E."/>
            <person name="Drula E."/>
            <person name="Kohler A."/>
            <person name="Sanchez-Garcia M."/>
            <person name="Andreopoulos B."/>
            <person name="Barry K.W."/>
            <person name="Bonito G."/>
            <person name="Buee M."/>
            <person name="Carver A."/>
            <person name="Chen C."/>
            <person name="Cichocki N."/>
            <person name="Clum A."/>
            <person name="Culley D."/>
            <person name="Crous P.W."/>
            <person name="Fauchery L."/>
            <person name="Girlanda M."/>
            <person name="Hayes R."/>
            <person name="Keri Z."/>
            <person name="LaButti K."/>
            <person name="Lipzen A."/>
            <person name="Lombard V."/>
            <person name="Magnuson J."/>
            <person name="Maillard F."/>
            <person name="Morin E."/>
            <person name="Murat C."/>
            <person name="Nolan M."/>
            <person name="Ohm R."/>
            <person name="Pangilinan J."/>
            <person name="Pereira M."/>
            <person name="Perotto S."/>
            <person name="Peter M."/>
            <person name="Riley R."/>
            <person name="Sitrit Y."/>
            <person name="Stielow B."/>
            <person name="Szollosi G."/>
            <person name="Zifcakova L."/>
            <person name="Stursova M."/>
            <person name="Spatafora J.W."/>
            <person name="Tedersoo L."/>
            <person name="Vaario L.-M."/>
            <person name="Yamada A."/>
            <person name="Yan M."/>
            <person name="Wang P."/>
            <person name="Xu J."/>
            <person name="Bruns T."/>
            <person name="Baldrian P."/>
            <person name="Vilgalys R."/>
            <person name="Henrissat B."/>
            <person name="Grigoriev I.V."/>
            <person name="Hibbett D."/>
            <person name="Nagy L.G."/>
            <person name="Martin F.M."/>
        </authorList>
    </citation>
    <scope>NUCLEOTIDE SEQUENCE</scope>
    <source>
        <strain evidence="10">Prilba</strain>
    </source>
</reference>
<name>A0A9P5T7K2_9AGAM</name>
<evidence type="ECO:0000259" key="7">
    <source>
        <dbReference type="SMART" id="SM01069"/>
    </source>
</evidence>
<dbReference type="SMART" id="SM01070">
    <property type="entry name" value="CDC37_M"/>
    <property type="match status" value="1"/>
</dbReference>
<dbReference type="SUPFAM" id="SSF101391">
    <property type="entry name" value="Hsp90 co-chaperone CDC37"/>
    <property type="match status" value="1"/>
</dbReference>
<dbReference type="GO" id="GO:0051082">
    <property type="term" value="F:unfolded protein binding"/>
    <property type="evidence" value="ECO:0007669"/>
    <property type="project" value="TreeGrafter"/>
</dbReference>
<feature type="region of interest" description="Disordered" evidence="6">
    <location>
        <begin position="195"/>
        <end position="256"/>
    </location>
</feature>
<feature type="domain" description="Cdc37 Hsp90 binding" evidence="8">
    <location>
        <begin position="202"/>
        <end position="383"/>
    </location>
</feature>
<dbReference type="Pfam" id="PF08565">
    <property type="entry name" value="CDC37_M"/>
    <property type="match status" value="1"/>
</dbReference>
<evidence type="ECO:0000313" key="10">
    <source>
        <dbReference type="EMBL" id="KAF8478072.1"/>
    </source>
</evidence>
<dbReference type="PANTHER" id="PTHR12800">
    <property type="entry name" value="CDC37-RELATED"/>
    <property type="match status" value="1"/>
</dbReference>
<dbReference type="GO" id="GO:0005737">
    <property type="term" value="C:cytoplasm"/>
    <property type="evidence" value="ECO:0007669"/>
    <property type="project" value="UniProtKB-SubCell"/>
</dbReference>
<keyword evidence="4" id="KW-0143">Chaperone</keyword>
<dbReference type="Pfam" id="PF03234">
    <property type="entry name" value="CDC37_N"/>
    <property type="match status" value="1"/>
</dbReference>
<dbReference type="SMART" id="SM01069">
    <property type="entry name" value="CDC37_C"/>
    <property type="match status" value="1"/>
</dbReference>
<sequence length="512" mass="57026">MPLNYSKWDQLEVGWSLLPLKSISIYSQGCSVQLSDDSDIEGHPNVDKTSLIRWKQRDIHEKREARNHRIADLEAEVACNEVLLTRLRAFQPQLAQSGSSRFSSEVERLSKSPSPEAPPTNAARAVPYDEMILRLLEAIAKEARETAGSDQAKLEKTLEERLDFHVQKLSDVTEERRKEKDELLKERGKHITMDDIHDGFDSKYVPARPEPPPVIGKDRGKGTTKTSHVEVLNPEASSSVPPVPSTSQEPPADVDDELPHMTPSLEEFSHISLWEFEKSWLFIQNHRDVVVPGASDALLVSAFRAQREGKSRYAKQCVHQSLILQYGEKLGKDGVQLFFRRMVAGGQNAQAIFRKDVEDTYQHVVKRVEIAKVEEAEAAAAGEQIQLVAENPDTVISFNVPDGPPPENLVLEGPGTEDMDIDEVRKALQMRWDLFCGLPEKLQEALKTGELAAVNKVLGDMPVNEAENAVKALDMGGILSFAEGGIRDETGRANQLEDADDDNDDDDNDAES</sequence>
<dbReference type="InterPro" id="IPR013855">
    <property type="entry name" value="Cdc37_N_dom"/>
</dbReference>
<dbReference type="InterPro" id="IPR038189">
    <property type="entry name" value="Cdc37_Hsp90-bd_sf"/>
</dbReference>
<dbReference type="EMBL" id="WHVB01000012">
    <property type="protein sequence ID" value="KAF8478072.1"/>
    <property type="molecule type" value="Genomic_DNA"/>
</dbReference>
<dbReference type="GO" id="GO:0006457">
    <property type="term" value="P:protein folding"/>
    <property type="evidence" value="ECO:0007669"/>
    <property type="project" value="TreeGrafter"/>
</dbReference>
<dbReference type="InterPro" id="IPR013873">
    <property type="entry name" value="Cdc37_C"/>
</dbReference>
<comment type="similarity">
    <text evidence="2">Belongs to the CDC37 family.</text>
</comment>
<gene>
    <name evidence="10" type="ORF">DFH94DRAFT_694271</name>
</gene>
<evidence type="ECO:0000256" key="5">
    <source>
        <dbReference type="ARBA" id="ARBA00031396"/>
    </source>
</evidence>
<evidence type="ECO:0000259" key="8">
    <source>
        <dbReference type="SMART" id="SM01070"/>
    </source>
</evidence>
<dbReference type="PANTHER" id="PTHR12800:SF4">
    <property type="entry name" value="HSP90 CO-CHAPERONE CDC37"/>
    <property type="match status" value="1"/>
</dbReference>
<organism evidence="10 11">
    <name type="scientific">Russula ochroleuca</name>
    <dbReference type="NCBI Taxonomy" id="152965"/>
    <lineage>
        <taxon>Eukaryota</taxon>
        <taxon>Fungi</taxon>
        <taxon>Dikarya</taxon>
        <taxon>Basidiomycota</taxon>
        <taxon>Agaricomycotina</taxon>
        <taxon>Agaricomycetes</taxon>
        <taxon>Russulales</taxon>
        <taxon>Russulaceae</taxon>
        <taxon>Russula</taxon>
    </lineage>
</organism>
<dbReference type="AlphaFoldDB" id="A0A9P5T7K2"/>
<feature type="domain" description="Cdc37 C-terminal" evidence="7">
    <location>
        <begin position="398"/>
        <end position="512"/>
    </location>
</feature>
<evidence type="ECO:0000256" key="3">
    <source>
        <dbReference type="ARBA" id="ARBA00022490"/>
    </source>
</evidence>